<dbReference type="OrthoDB" id="3174166at2"/>
<feature type="transmembrane region" description="Helical" evidence="1">
    <location>
        <begin position="12"/>
        <end position="33"/>
    </location>
</feature>
<sequence length="131" mass="15592">MRNFFRKILYGRYGVDQFTTALIVGSVVLSLLYSFFHIRIFYLTSSVLVVYALFRMFSKNFASRQKENTLWLNFFGKSKKTSRKYIRMAKDLPHYRYFKCMNCKQAIRVPRGKGNVEIRCPKCGYSFRSKT</sequence>
<evidence type="ECO:0000313" key="2">
    <source>
        <dbReference type="EMBL" id="SES71098.1"/>
    </source>
</evidence>
<dbReference type="RefSeq" id="WP_092475625.1">
    <property type="nucleotide sequence ID" value="NZ_FOHN01000002.1"/>
</dbReference>
<protein>
    <recommendedName>
        <fullName evidence="4">Zn-finger containing protein</fullName>
    </recommendedName>
</protein>
<dbReference type="AlphaFoldDB" id="A0A1H9YPN3"/>
<dbReference type="CDD" id="cd20335">
    <property type="entry name" value="BRcat_RBR"/>
    <property type="match status" value="1"/>
</dbReference>
<reference evidence="2 3" key="1">
    <citation type="submission" date="2016-10" db="EMBL/GenBank/DDBJ databases">
        <authorList>
            <person name="de Groot N.N."/>
        </authorList>
    </citation>
    <scope>NUCLEOTIDE SEQUENCE [LARGE SCALE GENOMIC DNA]</scope>
    <source>
        <strain evidence="2 3">DSM 1801</strain>
    </source>
</reference>
<feature type="transmembrane region" description="Helical" evidence="1">
    <location>
        <begin position="39"/>
        <end position="57"/>
    </location>
</feature>
<keyword evidence="3" id="KW-1185">Reference proteome</keyword>
<organism evidence="2 3">
    <name type="scientific">[Clostridium] polysaccharolyticum</name>
    <dbReference type="NCBI Taxonomy" id="29364"/>
    <lineage>
        <taxon>Bacteria</taxon>
        <taxon>Bacillati</taxon>
        <taxon>Bacillota</taxon>
        <taxon>Clostridia</taxon>
        <taxon>Lachnospirales</taxon>
        <taxon>Lachnospiraceae</taxon>
    </lineage>
</organism>
<gene>
    <name evidence="2" type="ORF">SAMN04487772_102138</name>
</gene>
<name>A0A1H9YPN3_9FIRM</name>
<keyword evidence="1" id="KW-0812">Transmembrane</keyword>
<dbReference type="EMBL" id="FOHN01000002">
    <property type="protein sequence ID" value="SES71098.1"/>
    <property type="molecule type" value="Genomic_DNA"/>
</dbReference>
<evidence type="ECO:0000256" key="1">
    <source>
        <dbReference type="SAM" id="Phobius"/>
    </source>
</evidence>
<accession>A0A1H9YPN3</accession>
<dbReference type="STRING" id="29364.SAMN04487772_102138"/>
<evidence type="ECO:0008006" key="4">
    <source>
        <dbReference type="Google" id="ProtNLM"/>
    </source>
</evidence>
<keyword evidence="1" id="KW-1133">Transmembrane helix</keyword>
<dbReference type="Proteomes" id="UP000199800">
    <property type="component" value="Unassembled WGS sequence"/>
</dbReference>
<evidence type="ECO:0000313" key="3">
    <source>
        <dbReference type="Proteomes" id="UP000199800"/>
    </source>
</evidence>
<proteinExistence type="predicted"/>
<keyword evidence="1" id="KW-0472">Membrane</keyword>